<dbReference type="InterPro" id="IPR038750">
    <property type="entry name" value="YczE/YyaS-like"/>
</dbReference>
<name>A0ABQ2NSB8_9BACI</name>
<accession>A0ABQ2NSB8</accession>
<feature type="transmembrane region" description="Helical" evidence="1">
    <location>
        <begin position="106"/>
        <end position="127"/>
    </location>
</feature>
<comment type="caution">
    <text evidence="2">The sequence shown here is derived from an EMBL/GenBank/DDBJ whole genome shotgun (WGS) entry which is preliminary data.</text>
</comment>
<dbReference type="Pfam" id="PF19700">
    <property type="entry name" value="DUF6198"/>
    <property type="match status" value="1"/>
</dbReference>
<feature type="transmembrane region" description="Helical" evidence="1">
    <location>
        <begin position="163"/>
        <end position="186"/>
    </location>
</feature>
<dbReference type="EMBL" id="BMLW01000002">
    <property type="protein sequence ID" value="GGP08480.1"/>
    <property type="molecule type" value="Genomic_DNA"/>
</dbReference>
<feature type="transmembrane region" description="Helical" evidence="1">
    <location>
        <begin position="7"/>
        <end position="26"/>
    </location>
</feature>
<feature type="transmembrane region" description="Helical" evidence="1">
    <location>
        <begin position="46"/>
        <end position="70"/>
    </location>
</feature>
<evidence type="ECO:0008006" key="4">
    <source>
        <dbReference type="Google" id="ProtNLM"/>
    </source>
</evidence>
<reference evidence="3" key="1">
    <citation type="journal article" date="2019" name="Int. J. Syst. Evol. Microbiol.">
        <title>The Global Catalogue of Microorganisms (GCM) 10K type strain sequencing project: providing services to taxonomists for standard genome sequencing and annotation.</title>
        <authorList>
            <consortium name="The Broad Institute Genomics Platform"/>
            <consortium name="The Broad Institute Genome Sequencing Center for Infectious Disease"/>
            <person name="Wu L."/>
            <person name="Ma J."/>
        </authorList>
    </citation>
    <scope>NUCLEOTIDE SEQUENCE [LARGE SCALE GENOMIC DNA]</scope>
    <source>
        <strain evidence="3">CGMCC 1.7693</strain>
    </source>
</reference>
<protein>
    <recommendedName>
        <fullName evidence="4">Membrane protein YczE</fullName>
    </recommendedName>
</protein>
<feature type="transmembrane region" description="Helical" evidence="1">
    <location>
        <begin position="82"/>
        <end position="100"/>
    </location>
</feature>
<sequence>MKKITIYKIVMMLLGNFGLGFGISLFRISNMGTDPFTTMNLGISSFLHMSFGSYQLIINVILTAIAWIYARKHIGIGTIVNMVGIGFIADFFVNSYVNIFDYHLSIAMRIIIILFAVFVITLSFSLYMTSQYGVAPYDAIGLMIEKATNSKIPFAVARVMTDVACVIIGFSFGAVVGISTIITAFFTGPLVQYFNRHLWGPLLQSAENKN</sequence>
<keyword evidence="1" id="KW-1133">Transmembrane helix</keyword>
<keyword evidence="3" id="KW-1185">Reference proteome</keyword>
<proteinExistence type="predicted"/>
<evidence type="ECO:0000313" key="3">
    <source>
        <dbReference type="Proteomes" id="UP000641206"/>
    </source>
</evidence>
<evidence type="ECO:0000313" key="2">
    <source>
        <dbReference type="EMBL" id="GGP08480.1"/>
    </source>
</evidence>
<organism evidence="2 3">
    <name type="scientific">Oceanobacillus neutriphilus</name>
    <dbReference type="NCBI Taxonomy" id="531815"/>
    <lineage>
        <taxon>Bacteria</taxon>
        <taxon>Bacillati</taxon>
        <taxon>Bacillota</taxon>
        <taxon>Bacilli</taxon>
        <taxon>Bacillales</taxon>
        <taxon>Bacillaceae</taxon>
        <taxon>Oceanobacillus</taxon>
    </lineage>
</organism>
<evidence type="ECO:0000256" key="1">
    <source>
        <dbReference type="SAM" id="Phobius"/>
    </source>
</evidence>
<keyword evidence="1" id="KW-0472">Membrane</keyword>
<gene>
    <name evidence="2" type="ORF">GCM10011346_08690</name>
</gene>
<dbReference type="Proteomes" id="UP000641206">
    <property type="component" value="Unassembled WGS sequence"/>
</dbReference>
<dbReference type="PANTHER" id="PTHR40078:SF1">
    <property type="entry name" value="INTEGRAL MEMBRANE PROTEIN"/>
    <property type="match status" value="1"/>
</dbReference>
<dbReference type="PANTHER" id="PTHR40078">
    <property type="entry name" value="INTEGRAL MEMBRANE PROTEIN-RELATED"/>
    <property type="match status" value="1"/>
</dbReference>
<dbReference type="RefSeq" id="WP_188733285.1">
    <property type="nucleotide sequence ID" value="NZ_BMLW01000002.1"/>
</dbReference>
<keyword evidence="1" id="KW-0812">Transmembrane</keyword>